<keyword evidence="3" id="KW-1185">Reference proteome</keyword>
<gene>
    <name evidence="2" type="ORF">KUF71_004169</name>
</gene>
<protein>
    <submittedName>
        <fullName evidence="2">SKI family transcriptional corepressor 2</fullName>
    </submittedName>
</protein>
<feature type="compositionally biased region" description="Basic and acidic residues" evidence="1">
    <location>
        <begin position="108"/>
        <end position="132"/>
    </location>
</feature>
<feature type="region of interest" description="Disordered" evidence="1">
    <location>
        <begin position="1"/>
        <end position="138"/>
    </location>
</feature>
<dbReference type="EMBL" id="JAHWGI010000148">
    <property type="protein sequence ID" value="KAK3910295.1"/>
    <property type="molecule type" value="Genomic_DNA"/>
</dbReference>
<name>A0AAE1L8K6_9NEOP</name>
<reference evidence="2" key="2">
    <citation type="journal article" date="2023" name="BMC Genomics">
        <title>Pest status, molecular evolution, and epigenetic factors derived from the genome assembly of Frankliniella fusca, a thysanopteran phytovirus vector.</title>
        <authorList>
            <person name="Catto M.A."/>
            <person name="Labadie P.E."/>
            <person name="Jacobson A.L."/>
            <person name="Kennedy G.G."/>
            <person name="Srinivasan R."/>
            <person name="Hunt B.G."/>
        </authorList>
    </citation>
    <scope>NUCLEOTIDE SEQUENCE</scope>
    <source>
        <strain evidence="2">PL_HMW_Pooled</strain>
    </source>
</reference>
<feature type="compositionally biased region" description="Basic and acidic residues" evidence="1">
    <location>
        <begin position="43"/>
        <end position="65"/>
    </location>
</feature>
<evidence type="ECO:0000313" key="3">
    <source>
        <dbReference type="Proteomes" id="UP001219518"/>
    </source>
</evidence>
<feature type="compositionally biased region" description="Polar residues" evidence="1">
    <location>
        <begin position="94"/>
        <end position="107"/>
    </location>
</feature>
<reference evidence="2" key="1">
    <citation type="submission" date="2021-07" db="EMBL/GenBank/DDBJ databases">
        <authorList>
            <person name="Catto M.A."/>
            <person name="Jacobson A."/>
            <person name="Kennedy G."/>
            <person name="Labadie P."/>
            <person name="Hunt B.G."/>
            <person name="Srinivasan R."/>
        </authorList>
    </citation>
    <scope>NUCLEOTIDE SEQUENCE</scope>
    <source>
        <strain evidence="2">PL_HMW_Pooled</strain>
        <tissue evidence="2">Head</tissue>
    </source>
</reference>
<accession>A0AAE1L8K6</accession>
<proteinExistence type="predicted"/>
<comment type="caution">
    <text evidence="2">The sequence shown here is derived from an EMBL/GenBank/DDBJ whole genome shotgun (WGS) entry which is preliminary data.</text>
</comment>
<evidence type="ECO:0000256" key="1">
    <source>
        <dbReference type="SAM" id="MobiDB-lite"/>
    </source>
</evidence>
<evidence type="ECO:0000313" key="2">
    <source>
        <dbReference type="EMBL" id="KAK3910295.1"/>
    </source>
</evidence>
<dbReference type="Proteomes" id="UP001219518">
    <property type="component" value="Unassembled WGS sequence"/>
</dbReference>
<sequence length="138" mass="16432">MPKLTIFEGSMDEVINYSRFVNAPYRNRPKPYTRKQPNPNLKELPRANKWERKHDQNTTDNHSSDQESNSDMSIEETNKTPNWSQNKEKERTDYTTSAQTFRKQQPRPSKEDLAKDSYAEIVSRRQREESQRARNVQK</sequence>
<dbReference type="AlphaFoldDB" id="A0AAE1L8K6"/>
<organism evidence="2 3">
    <name type="scientific">Frankliniella fusca</name>
    <dbReference type="NCBI Taxonomy" id="407009"/>
    <lineage>
        <taxon>Eukaryota</taxon>
        <taxon>Metazoa</taxon>
        <taxon>Ecdysozoa</taxon>
        <taxon>Arthropoda</taxon>
        <taxon>Hexapoda</taxon>
        <taxon>Insecta</taxon>
        <taxon>Pterygota</taxon>
        <taxon>Neoptera</taxon>
        <taxon>Paraneoptera</taxon>
        <taxon>Thysanoptera</taxon>
        <taxon>Terebrantia</taxon>
        <taxon>Thripoidea</taxon>
        <taxon>Thripidae</taxon>
        <taxon>Frankliniella</taxon>
    </lineage>
</organism>